<dbReference type="AlphaFoldDB" id="A0A0G4HR96"/>
<accession>A0A0G4HR96</accession>
<name>A0A0G4HR96_9ALVE</name>
<organism evidence="1">
    <name type="scientific">Chromera velia CCMP2878</name>
    <dbReference type="NCBI Taxonomy" id="1169474"/>
    <lineage>
        <taxon>Eukaryota</taxon>
        <taxon>Sar</taxon>
        <taxon>Alveolata</taxon>
        <taxon>Colpodellida</taxon>
        <taxon>Chromeraceae</taxon>
        <taxon>Chromera</taxon>
    </lineage>
</organism>
<sequence>MNSDSEGTGGLHERNQHNNHFLNRWARNKEVVEAIREEISDIKNKILNLNIPSAMKEALVKLLKVPESSSKKKAFRKVLKETVDPMISVISESNYTCGLSPTRKRQVQVTAYIQLPTRNKKVHFIMTRRHKENCEAFKSRLASTLGVEVNILT</sequence>
<dbReference type="VEuPathDB" id="CryptoDB:Cvel_8061"/>
<gene>
    <name evidence="1" type="ORF">Cvel_8061</name>
</gene>
<reference evidence="1" key="1">
    <citation type="submission" date="2014-11" db="EMBL/GenBank/DDBJ databases">
        <authorList>
            <person name="Otto D Thomas"/>
            <person name="Naeem Raeece"/>
        </authorList>
    </citation>
    <scope>NUCLEOTIDE SEQUENCE</scope>
</reference>
<dbReference type="EMBL" id="CDMZ01003563">
    <property type="protein sequence ID" value="CEM46820.1"/>
    <property type="molecule type" value="Genomic_DNA"/>
</dbReference>
<proteinExistence type="predicted"/>
<evidence type="ECO:0000313" key="1">
    <source>
        <dbReference type="EMBL" id="CEM46820.1"/>
    </source>
</evidence>
<protein>
    <submittedName>
        <fullName evidence="1">Uncharacterized protein</fullName>
    </submittedName>
</protein>